<feature type="transmembrane region" description="Helical" evidence="3">
    <location>
        <begin position="243"/>
        <end position="265"/>
    </location>
</feature>
<proteinExistence type="predicted"/>
<feature type="coiled-coil region" evidence="1">
    <location>
        <begin position="55"/>
        <end position="226"/>
    </location>
</feature>
<reference evidence="4" key="1">
    <citation type="submission" date="2020-01" db="EMBL/GenBank/DDBJ databases">
        <title>Genome sequence of Kobresia littledalei, the first chromosome-level genome in the family Cyperaceae.</title>
        <authorList>
            <person name="Qu G."/>
        </authorList>
    </citation>
    <scope>NUCLEOTIDE SEQUENCE</scope>
    <source>
        <strain evidence="4">C.B.Clarke</strain>
        <tissue evidence="4">Leaf</tissue>
    </source>
</reference>
<evidence type="ECO:0000313" key="4">
    <source>
        <dbReference type="EMBL" id="KAF3326659.1"/>
    </source>
</evidence>
<accession>A0A833QXL7</accession>
<organism evidence="4 5">
    <name type="scientific">Carex littledalei</name>
    <dbReference type="NCBI Taxonomy" id="544730"/>
    <lineage>
        <taxon>Eukaryota</taxon>
        <taxon>Viridiplantae</taxon>
        <taxon>Streptophyta</taxon>
        <taxon>Embryophyta</taxon>
        <taxon>Tracheophyta</taxon>
        <taxon>Spermatophyta</taxon>
        <taxon>Magnoliopsida</taxon>
        <taxon>Liliopsida</taxon>
        <taxon>Poales</taxon>
        <taxon>Cyperaceae</taxon>
        <taxon>Cyperoideae</taxon>
        <taxon>Cariceae</taxon>
        <taxon>Carex</taxon>
        <taxon>Carex subgen. Euthyceras</taxon>
    </lineage>
</organism>
<feature type="region of interest" description="Disordered" evidence="2">
    <location>
        <begin position="1"/>
        <end position="37"/>
    </location>
</feature>
<dbReference type="EMBL" id="SWLB01000018">
    <property type="protein sequence ID" value="KAF3326659.1"/>
    <property type="molecule type" value="Genomic_DNA"/>
</dbReference>
<keyword evidence="3" id="KW-1133">Transmembrane helix</keyword>
<protein>
    <submittedName>
        <fullName evidence="4">Uncharacterized protein</fullName>
    </submittedName>
</protein>
<dbReference type="AlphaFoldDB" id="A0A833QXL7"/>
<keyword evidence="3" id="KW-0472">Membrane</keyword>
<keyword evidence="3" id="KW-0812">Transmembrane</keyword>
<name>A0A833QXL7_9POAL</name>
<gene>
    <name evidence="4" type="ORF">FCM35_KLT08289</name>
</gene>
<keyword evidence="1" id="KW-0175">Coiled coil</keyword>
<evidence type="ECO:0000313" key="5">
    <source>
        <dbReference type="Proteomes" id="UP000623129"/>
    </source>
</evidence>
<dbReference type="Gene3D" id="1.10.287.1490">
    <property type="match status" value="1"/>
</dbReference>
<evidence type="ECO:0000256" key="3">
    <source>
        <dbReference type="SAM" id="Phobius"/>
    </source>
</evidence>
<comment type="caution">
    <text evidence="4">The sequence shown here is derived from an EMBL/GenBank/DDBJ whole genome shotgun (WGS) entry which is preliminary data.</text>
</comment>
<evidence type="ECO:0000256" key="2">
    <source>
        <dbReference type="SAM" id="MobiDB-lite"/>
    </source>
</evidence>
<keyword evidence="5" id="KW-1185">Reference proteome</keyword>
<dbReference type="Proteomes" id="UP000623129">
    <property type="component" value="Unassembled WGS sequence"/>
</dbReference>
<sequence length="271" mass="30000">MENGDSANGEALARTLTREDSLYGDAFASPTKGDDSDKIIAIEEEDSATETEVVLQRVQEELRRTLLEVEELRRSQMSLATEASRLEGEVVRLQSDLVTSEAATEAAEEELNKNKSKADSLNKALEEAKEKEDKLVVEKEKLIGQMEALKEEIIGTKQELIETKQELTEIKQELSETKQHNTSLQVEISNNRQSAAVSAAQAHQDMAEVLERNAHLEAEISKKTGEEEEGVVVVREMTSSPNWVGNAVAASTGVVATVVVMSLYFRLRKQQ</sequence>
<evidence type="ECO:0000256" key="1">
    <source>
        <dbReference type="SAM" id="Coils"/>
    </source>
</evidence>